<comment type="subunit">
    <text evidence="7">Component of a fungal signal recognition particle (SRP) complex that consists of a 7SL RNA molecule (scR1) and at least six protein subunits: SRP72, SRP68, SRP54, SEC65, SRP21 and SRP14.</text>
</comment>
<organism evidence="9 10">
    <name type="scientific">Malassezia obtusa</name>
    <dbReference type="NCBI Taxonomy" id="76774"/>
    <lineage>
        <taxon>Eukaryota</taxon>
        <taxon>Fungi</taxon>
        <taxon>Dikarya</taxon>
        <taxon>Basidiomycota</taxon>
        <taxon>Ustilaginomycotina</taxon>
        <taxon>Malasseziomycetes</taxon>
        <taxon>Malasseziales</taxon>
        <taxon>Malasseziaceae</taxon>
        <taxon>Malassezia</taxon>
    </lineage>
</organism>
<evidence type="ECO:0000256" key="2">
    <source>
        <dbReference type="ARBA" id="ARBA00010349"/>
    </source>
</evidence>
<dbReference type="GO" id="GO:0008312">
    <property type="term" value="F:7S RNA binding"/>
    <property type="evidence" value="ECO:0007669"/>
    <property type="project" value="UniProtKB-UniRule"/>
</dbReference>
<evidence type="ECO:0000313" key="9">
    <source>
        <dbReference type="EMBL" id="WFD02121.1"/>
    </source>
</evidence>
<dbReference type="GO" id="GO:0005786">
    <property type="term" value="C:signal recognition particle, endoplasmic reticulum targeting"/>
    <property type="evidence" value="ECO:0007669"/>
    <property type="project" value="UniProtKB-UniRule"/>
</dbReference>
<evidence type="ECO:0000256" key="6">
    <source>
        <dbReference type="ARBA" id="ARBA00023274"/>
    </source>
</evidence>
<reference evidence="9" key="1">
    <citation type="submission" date="2023-03" db="EMBL/GenBank/DDBJ databases">
        <title>Mating type loci evolution in Malassezia.</title>
        <authorList>
            <person name="Coelho M.A."/>
        </authorList>
    </citation>
    <scope>NUCLEOTIDE SEQUENCE</scope>
    <source>
        <strain evidence="9">CBS 7876</strain>
    </source>
</reference>
<feature type="compositionally biased region" description="Basic residues" evidence="8">
    <location>
        <begin position="120"/>
        <end position="143"/>
    </location>
</feature>
<dbReference type="InterPro" id="IPR003210">
    <property type="entry name" value="Signal_recog_particle_SRP14"/>
</dbReference>
<evidence type="ECO:0000256" key="1">
    <source>
        <dbReference type="ARBA" id="ARBA00004496"/>
    </source>
</evidence>
<evidence type="ECO:0000256" key="4">
    <source>
        <dbReference type="ARBA" id="ARBA00022884"/>
    </source>
</evidence>
<protein>
    <recommendedName>
        <fullName evidence="7">Signal recognition particle subunit SRP14</fullName>
    </recommendedName>
    <alternativeName>
        <fullName evidence="7">Signal recognition particle 14 kDa protein</fullName>
    </alternativeName>
</protein>
<comment type="function">
    <text evidence="7">Component of the signal recognition particle (SRP) complex, a ribonucleoprotein complex that mediates the cotranslational targeting of secretory and membrane proteins to the endoplasmic reticulum (ER).</text>
</comment>
<keyword evidence="3 7" id="KW-0963">Cytoplasm</keyword>
<accession>A0AAF0IVJ5</accession>
<keyword evidence="5 7" id="KW-0733">Signal recognition particle</keyword>
<dbReference type="EMBL" id="CP119934">
    <property type="protein sequence ID" value="WFD02121.1"/>
    <property type="molecule type" value="Genomic_DNA"/>
</dbReference>
<keyword evidence="4 7" id="KW-0694">RNA-binding</keyword>
<dbReference type="Gene3D" id="3.30.720.10">
    <property type="entry name" value="Signal recognition particle alu RNA binding heterodimer, srp9/1"/>
    <property type="match status" value="1"/>
</dbReference>
<sequence>MRLAPSEFLARLAALFASAAEKHSVYVTVKRAEAADPAPLLYRATDGQSTGKTKLSTLVPPAEHAQFEGEYLALLRTQLAGMLKKRDKAKERRVDKILAASRKKLEENDGKVRITGSKRGAGRRKRMRALHRARRLREARRHP</sequence>
<feature type="region of interest" description="Disordered" evidence="8">
    <location>
        <begin position="114"/>
        <end position="143"/>
    </location>
</feature>
<evidence type="ECO:0000256" key="7">
    <source>
        <dbReference type="RuleBase" id="RU368100"/>
    </source>
</evidence>
<proteinExistence type="inferred from homology"/>
<keyword evidence="6 7" id="KW-0687">Ribonucleoprotein</keyword>
<dbReference type="GO" id="GO:0006614">
    <property type="term" value="P:SRP-dependent cotranslational protein targeting to membrane"/>
    <property type="evidence" value="ECO:0007669"/>
    <property type="project" value="UniProtKB-UniRule"/>
</dbReference>
<dbReference type="InterPro" id="IPR009018">
    <property type="entry name" value="Signal_recog_particle_SRP9/14"/>
</dbReference>
<evidence type="ECO:0000256" key="5">
    <source>
        <dbReference type="ARBA" id="ARBA00023135"/>
    </source>
</evidence>
<dbReference type="AlphaFoldDB" id="A0AAF0IVJ5"/>
<gene>
    <name evidence="9" type="ORF">MOBT1_000800</name>
</gene>
<dbReference type="GO" id="GO:0030942">
    <property type="term" value="F:endoplasmic reticulum signal peptide binding"/>
    <property type="evidence" value="ECO:0007669"/>
    <property type="project" value="UniProtKB-UniRule"/>
</dbReference>
<evidence type="ECO:0000256" key="3">
    <source>
        <dbReference type="ARBA" id="ARBA00022490"/>
    </source>
</evidence>
<keyword evidence="10" id="KW-1185">Reference proteome</keyword>
<name>A0AAF0IVJ5_9BASI</name>
<evidence type="ECO:0000313" key="10">
    <source>
        <dbReference type="Proteomes" id="UP001214603"/>
    </source>
</evidence>
<comment type="similarity">
    <text evidence="2 7">Belongs to the SRP14 family.</text>
</comment>
<dbReference type="SUPFAM" id="SSF54762">
    <property type="entry name" value="Signal recognition particle alu RNA binding heterodimer, SRP9/14"/>
    <property type="match status" value="1"/>
</dbReference>
<dbReference type="Pfam" id="PF02290">
    <property type="entry name" value="SRP14"/>
    <property type="match status" value="1"/>
</dbReference>
<dbReference type="PANTHER" id="PTHR12013">
    <property type="entry name" value="SIGNAL RECOGNITION PARTICLE 14 KD PROTEIN"/>
    <property type="match status" value="1"/>
</dbReference>
<evidence type="ECO:0000256" key="8">
    <source>
        <dbReference type="SAM" id="MobiDB-lite"/>
    </source>
</evidence>
<comment type="subcellular location">
    <subcellularLocation>
        <location evidence="1 7">Cytoplasm</location>
    </subcellularLocation>
</comment>
<dbReference type="Proteomes" id="UP001214603">
    <property type="component" value="Chromosome 1"/>
</dbReference>